<proteinExistence type="evidence at transcript level"/>
<dbReference type="PANTHER" id="PTHR47430:SF4">
    <property type="entry name" value="GB|AAC33480.1"/>
    <property type="match status" value="1"/>
</dbReference>
<feature type="domain" description="HTH myb-type" evidence="4">
    <location>
        <begin position="195"/>
        <end position="240"/>
    </location>
</feature>
<dbReference type="InterPro" id="IPR017930">
    <property type="entry name" value="Myb_dom"/>
</dbReference>
<sequence length="403" mass="47181">MKDKKKKKKEKGTKFESLSKSGTEEGKGSGNGDKKRKGTISNEGETEKKKRTKYDNKDGKDKKVTKDKKKKNVDGSKTGQPKKKLKSKRVSFSGDVEVFPPSDDSDCEVEYDEGNLVRGKRFSEEEDQLIRDAVENYIQTNQLGEDGLKMVLKCSKYPQVKDCWKEIGLALPWRPYLAVYSRAHTIFERSEKRGFSKEEKEIIKKFHAEHGPQWKELSEVLGKQRIHIKDAWRRVRLPNEKKGHWSQDEYQSLFDLVNLDLRIKAFEKKKSDNVMKREDISWEAISDKITTRTMSSCCHKWYDQLRSPLVAQGVWADSDDYRLLDSLQKQDGCNVEEVDWDSLVEGRCGEVCRKRWGEMVRHIGGHRERTFIEQVDVLIKRYCGDMLEYRFRREEEEEEEEEG</sequence>
<dbReference type="SUPFAM" id="SSF46689">
    <property type="entry name" value="Homeodomain-like"/>
    <property type="match status" value="2"/>
</dbReference>
<dbReference type="Pfam" id="PF13921">
    <property type="entry name" value="Myb_DNA-bind_6"/>
    <property type="match status" value="1"/>
</dbReference>
<feature type="compositionally biased region" description="Basic residues" evidence="2">
    <location>
        <begin position="1"/>
        <end position="11"/>
    </location>
</feature>
<feature type="domain" description="Myb-like" evidence="3">
    <location>
        <begin position="307"/>
        <end position="360"/>
    </location>
</feature>
<protein>
    <submittedName>
        <fullName evidence="5">Heat stress transcription factor</fullName>
    </submittedName>
</protein>
<dbReference type="EMBL" id="MK639427">
    <property type="protein sequence ID" value="QFE32166.1"/>
    <property type="molecule type" value="mRNA"/>
</dbReference>
<name>A0A5J6SDI4_9ASPA</name>
<dbReference type="PROSITE" id="PS50090">
    <property type="entry name" value="MYB_LIKE"/>
    <property type="match status" value="2"/>
</dbReference>
<evidence type="ECO:0000259" key="3">
    <source>
        <dbReference type="PROSITE" id="PS50090"/>
    </source>
</evidence>
<evidence type="ECO:0000259" key="4">
    <source>
        <dbReference type="PROSITE" id="PS51294"/>
    </source>
</evidence>
<feature type="compositionally biased region" description="Basic residues" evidence="2">
    <location>
        <begin position="80"/>
        <end position="89"/>
    </location>
</feature>
<feature type="domain" description="Myb-like" evidence="3">
    <location>
        <begin position="237"/>
        <end position="305"/>
    </location>
</feature>
<accession>A0A5J6SDI4</accession>
<evidence type="ECO:0000313" key="5">
    <source>
        <dbReference type="EMBL" id="QFE32166.1"/>
    </source>
</evidence>
<dbReference type="SMART" id="SM00717">
    <property type="entry name" value="SANT"/>
    <property type="match status" value="3"/>
</dbReference>
<dbReference type="InterPro" id="IPR001005">
    <property type="entry name" value="SANT/Myb"/>
</dbReference>
<dbReference type="InterPro" id="IPR009057">
    <property type="entry name" value="Homeodomain-like_sf"/>
</dbReference>
<evidence type="ECO:0000256" key="1">
    <source>
        <dbReference type="ARBA" id="ARBA00023125"/>
    </source>
</evidence>
<dbReference type="PANTHER" id="PTHR47430">
    <property type="entry name" value="GB|AAC33480.1"/>
    <property type="match status" value="1"/>
</dbReference>
<dbReference type="GO" id="GO:0003677">
    <property type="term" value="F:DNA binding"/>
    <property type="evidence" value="ECO:0007669"/>
    <property type="project" value="UniProtKB-KW"/>
</dbReference>
<reference evidence="5" key="1">
    <citation type="submission" date="2019-03" db="EMBL/GenBank/DDBJ databases">
        <title>Identification and Validation of Transcription factors genes from Agave sisalana under Abiotic Stress.</title>
        <authorList>
            <person name="Hameed R."/>
            <person name="Batcho A."/>
            <person name="Sarwar B."/>
            <person name="Rashid B."/>
            <person name="Hassan S."/>
            <person name="Husnain T."/>
        </authorList>
    </citation>
    <scope>NUCLEOTIDE SEQUENCE</scope>
    <source>
        <strain evidence="5">DN19081_S15</strain>
    </source>
</reference>
<feature type="compositionally biased region" description="Basic and acidic residues" evidence="2">
    <location>
        <begin position="45"/>
        <end position="64"/>
    </location>
</feature>
<organism evidence="5">
    <name type="scientific">Agave sisalana</name>
    <dbReference type="NCBI Taxonomy" id="442491"/>
    <lineage>
        <taxon>Eukaryota</taxon>
        <taxon>Viridiplantae</taxon>
        <taxon>Streptophyta</taxon>
        <taxon>Embryophyta</taxon>
        <taxon>Tracheophyta</taxon>
        <taxon>Spermatophyta</taxon>
        <taxon>Magnoliopsida</taxon>
        <taxon>Liliopsida</taxon>
        <taxon>Asparagales</taxon>
        <taxon>Asparagaceae</taxon>
        <taxon>Agavoideae</taxon>
        <taxon>Agave</taxon>
    </lineage>
</organism>
<dbReference type="AlphaFoldDB" id="A0A5J6SDI4"/>
<evidence type="ECO:0000256" key="2">
    <source>
        <dbReference type="SAM" id="MobiDB-lite"/>
    </source>
</evidence>
<dbReference type="Gene3D" id="1.10.10.60">
    <property type="entry name" value="Homeodomain-like"/>
    <property type="match status" value="2"/>
</dbReference>
<keyword evidence="1" id="KW-0238">DNA-binding</keyword>
<dbReference type="PROSITE" id="PS51294">
    <property type="entry name" value="HTH_MYB"/>
    <property type="match status" value="1"/>
</dbReference>
<feature type="region of interest" description="Disordered" evidence="2">
    <location>
        <begin position="1"/>
        <end position="97"/>
    </location>
</feature>